<dbReference type="InterPro" id="IPR013560">
    <property type="entry name" value="DUF1722"/>
</dbReference>
<feature type="domain" description="DUF1722" evidence="1">
    <location>
        <begin position="196"/>
        <end position="312"/>
    </location>
</feature>
<dbReference type="EMBL" id="SRLE01000007">
    <property type="protein sequence ID" value="TGD73618.1"/>
    <property type="molecule type" value="Genomic_DNA"/>
</dbReference>
<proteinExistence type="predicted"/>
<dbReference type="AlphaFoldDB" id="A0A4Z0M2N1"/>
<keyword evidence="3" id="KW-1185">Reference proteome</keyword>
<dbReference type="RefSeq" id="WP_135443948.1">
    <property type="nucleotide sequence ID" value="NZ_SRLE01000007.1"/>
</dbReference>
<dbReference type="PANTHER" id="PTHR30087:SF0">
    <property type="entry name" value="INNER MEMBRANE PROTEIN"/>
    <property type="match status" value="1"/>
</dbReference>
<evidence type="ECO:0000313" key="2">
    <source>
        <dbReference type="EMBL" id="TGD73618.1"/>
    </source>
</evidence>
<dbReference type="PIRSF" id="PIRSF037004">
    <property type="entry name" value="UCP037004"/>
    <property type="match status" value="1"/>
</dbReference>
<protein>
    <submittedName>
        <fullName evidence="2">DUF1722 domain-containing protein</fullName>
    </submittedName>
</protein>
<dbReference type="OrthoDB" id="495783at2"/>
<dbReference type="Pfam" id="PF08349">
    <property type="entry name" value="DUF1722"/>
    <property type="match status" value="1"/>
</dbReference>
<dbReference type="InterPro" id="IPR017087">
    <property type="entry name" value="UCP037004"/>
</dbReference>
<sequence>MSNPQTATKPLLGIGSCLAGNEVRYNGQSKAPNPYVRQLGEQFEVRPFCPEMGAGLGVPRPPIHLVGDVDALRVLDVDTHEHDHTAAIADCARRFLDSTPDACGYILVKGSPSCGFERVKRFNDKGNLVAYDAQGIFAAALAQADPLLPLEDDGRLNDPGLRESFVTRACTYHEWKQLKAQGLTAGRLVDFYSRYKYLVMAHHVPAYKTLGPMLAGAGKRDADELGEEFIATLMDALRHRATRRSHSNVLYHLSGYLKKQISSEERQRLKALIDNYRTGLVPLIVPITMLQHHFANNPNAYIAQQAFLEPYPDELQLRNVV</sequence>
<comment type="caution">
    <text evidence="2">The sequence shown here is derived from an EMBL/GenBank/DDBJ whole genome shotgun (WGS) entry which is preliminary data.</text>
</comment>
<dbReference type="Proteomes" id="UP000298050">
    <property type="component" value="Unassembled WGS sequence"/>
</dbReference>
<evidence type="ECO:0000259" key="1">
    <source>
        <dbReference type="Pfam" id="PF08349"/>
    </source>
</evidence>
<gene>
    <name evidence="2" type="ORF">E4634_11405</name>
</gene>
<evidence type="ECO:0000313" key="3">
    <source>
        <dbReference type="Proteomes" id="UP000298050"/>
    </source>
</evidence>
<dbReference type="InterPro" id="IPR007553">
    <property type="entry name" value="2-thiour_desulf"/>
</dbReference>
<dbReference type="Pfam" id="PF04463">
    <property type="entry name" value="2-thiour_desulf"/>
    <property type="match status" value="1"/>
</dbReference>
<dbReference type="PANTHER" id="PTHR30087">
    <property type="entry name" value="INNER MEMBRANE PROTEIN"/>
    <property type="match status" value="1"/>
</dbReference>
<accession>A0A4Z0M2N1</accession>
<reference evidence="2 3" key="1">
    <citation type="submission" date="2019-04" db="EMBL/GenBank/DDBJ databases">
        <title>Taxonomy of novel Haliea sp. from mangrove soil of West Coast of India.</title>
        <authorList>
            <person name="Verma A."/>
            <person name="Kumar P."/>
            <person name="Krishnamurthi S."/>
        </authorList>
    </citation>
    <scope>NUCLEOTIDE SEQUENCE [LARGE SCALE GENOMIC DNA]</scope>
    <source>
        <strain evidence="2 3">SAOS-164</strain>
    </source>
</reference>
<name>A0A4Z0M2N1_9GAMM</name>
<organism evidence="2 3">
    <name type="scientific">Mangrovimicrobium sediminis</name>
    <dbReference type="NCBI Taxonomy" id="2562682"/>
    <lineage>
        <taxon>Bacteria</taxon>
        <taxon>Pseudomonadati</taxon>
        <taxon>Pseudomonadota</taxon>
        <taxon>Gammaproteobacteria</taxon>
        <taxon>Cellvibrionales</taxon>
        <taxon>Halieaceae</taxon>
        <taxon>Mangrovimicrobium</taxon>
    </lineage>
</organism>